<dbReference type="Gene3D" id="3.40.630.30">
    <property type="match status" value="1"/>
</dbReference>
<dbReference type="PANTHER" id="PTHR34384:SF6">
    <property type="entry name" value="STAPHYLOFERRIN B SYNTHASE"/>
    <property type="match status" value="1"/>
</dbReference>
<dbReference type="Pfam" id="PF06276">
    <property type="entry name" value="FhuF"/>
    <property type="match status" value="1"/>
</dbReference>
<feature type="domain" description="Acyltransferase MbtK/IucB-like conserved" evidence="6">
    <location>
        <begin position="12"/>
        <end position="57"/>
    </location>
</feature>
<name>A0A5C4U600_9CORY</name>
<evidence type="ECO:0000256" key="5">
    <source>
        <dbReference type="ARBA" id="ARBA00031122"/>
    </source>
</evidence>
<dbReference type="InterPro" id="IPR007310">
    <property type="entry name" value="Aerobactin_biosyn_IucA/IucC_N"/>
</dbReference>
<dbReference type="EMBL" id="VDHJ01000005">
    <property type="protein sequence ID" value="TNL98548.1"/>
    <property type="molecule type" value="Genomic_DNA"/>
</dbReference>
<dbReference type="InterPro" id="IPR016181">
    <property type="entry name" value="Acyl_CoA_acyltransferase"/>
</dbReference>
<accession>A0A5C4U600</accession>
<comment type="similarity">
    <text evidence="3">Belongs to the IucA/IucC family.</text>
</comment>
<evidence type="ECO:0000313" key="8">
    <source>
        <dbReference type="Proteomes" id="UP000312032"/>
    </source>
</evidence>
<proteinExistence type="inferred from homology"/>
<dbReference type="Proteomes" id="UP000312032">
    <property type="component" value="Unassembled WGS sequence"/>
</dbReference>
<comment type="function">
    <text evidence="1">Acyltransferase required for the direct transfer of medium- to long-chain fatty acyl moieties from a carrier protein (MbtL) on to the epsilon-amino group of lysine residue in the mycobactin core.</text>
</comment>
<dbReference type="UniPathway" id="UPA00011"/>
<protein>
    <recommendedName>
        <fullName evidence="4">Lysine N-acyltransferase MbtK</fullName>
    </recommendedName>
    <alternativeName>
        <fullName evidence="5">Mycobactin synthase protein K</fullName>
    </alternativeName>
</protein>
<dbReference type="OrthoDB" id="495728at2"/>
<reference evidence="7 8" key="1">
    <citation type="submission" date="2019-06" db="EMBL/GenBank/DDBJ databases">
        <authorList>
            <person name="Li J."/>
        </authorList>
    </citation>
    <scope>NUCLEOTIDE SEQUENCE [LARGE SCALE GENOMIC DNA]</scope>
    <source>
        <strain evidence="7 8">LMG 28165</strain>
    </source>
</reference>
<dbReference type="InterPro" id="IPR037455">
    <property type="entry name" value="LucA/IucC-like"/>
</dbReference>
<sequence>MLLTPLGEVTLRPVRPGRDGAMLHAWLTHPRSHFWDCQDASEEDIRHEYTDLDAWIISLDGEDIALLERYVPAESVLKDLVPHLPAGTMGMHFLVAPPRSTPRPGLTRTLFSTAVRWMLEDAPALVVEPDERNEAILAMNKLAGFRDLPGYTQYALPNKTARVQLLERGDFLASRVASLSTTHTPVENPARVTGIDAAERELIAKMLREFIHERLLSPRRLADGYTVQVGPHILSFQAEEHALEHLSIDPNSIACAEGPLPALTQLVADAAEALEIPEHFRATYLGEISATLAGQRRIRQSPRQSSAELADPAGDTPAQYYLRIESAMTQGHPSFLANAGRDGMSESDILAYAPEFGAATRLVWLAARKELAVEAISEDPQLAGQFSQLCAGVPDGYTPIPVHPWQWEHRIVPNFSDSLASGDLVFLGEGTDLMRPQQSLRTFFNASQPLSPYVKTAVAVRNMGFTRGLSPEYMRDTPRINDWLHQTLGSDPIFRQHNVRLLREFAATGFVGDVYHGLGTKNEFTKMLAGLWRESPIGHLPEGAHAVTLAAILHRDSEGNALVEQWIKRSGLDAAEWVRRLLRVYLTPVLRALLAHDIVFMPHSENVVVELTDFAPSGSFFKDLGEEAAVVRHSTKVPVPRMQADDGSFTDAQRALSVHTDVLDGVLRHVAALLDDASVLHEPLFWQLVRECVEEYPGDTSSILVPEFRHSCLNRLQLKNPLTMVELGDQESSLLYAGTIRNPLA</sequence>
<dbReference type="AlphaFoldDB" id="A0A5C4U600"/>
<dbReference type="PANTHER" id="PTHR34384">
    <property type="entry name" value="L-2,3-DIAMINOPROPANOATE--CITRATE LIGASE"/>
    <property type="match status" value="1"/>
</dbReference>
<dbReference type="InterPro" id="IPR019432">
    <property type="entry name" value="Acyltransferase_MbtK/IucB-like"/>
</dbReference>
<evidence type="ECO:0000259" key="6">
    <source>
        <dbReference type="SMART" id="SM01006"/>
    </source>
</evidence>
<evidence type="ECO:0000256" key="2">
    <source>
        <dbReference type="ARBA" id="ARBA00005102"/>
    </source>
</evidence>
<dbReference type="GO" id="GO:0016746">
    <property type="term" value="F:acyltransferase activity"/>
    <property type="evidence" value="ECO:0007669"/>
    <property type="project" value="InterPro"/>
</dbReference>
<comment type="pathway">
    <text evidence="2">Siderophore biosynthesis; mycobactin biosynthesis.</text>
</comment>
<dbReference type="Gene3D" id="6.10.250.3370">
    <property type="match status" value="1"/>
</dbReference>
<dbReference type="InterPro" id="IPR022770">
    <property type="entry name" value="IucA/IucC-like_C"/>
</dbReference>
<gene>
    <name evidence="7" type="ORF">FHE74_04940</name>
</gene>
<dbReference type="SMART" id="SM01006">
    <property type="entry name" value="AlcB"/>
    <property type="match status" value="1"/>
</dbReference>
<comment type="caution">
    <text evidence="7">The sequence shown here is derived from an EMBL/GenBank/DDBJ whole genome shotgun (WGS) entry which is preliminary data.</text>
</comment>
<dbReference type="GO" id="GO:0019290">
    <property type="term" value="P:siderophore biosynthetic process"/>
    <property type="evidence" value="ECO:0007669"/>
    <property type="project" value="InterPro"/>
</dbReference>
<dbReference type="RefSeq" id="WP_139465393.1">
    <property type="nucleotide sequence ID" value="NZ_VDHJ01000005.1"/>
</dbReference>
<organism evidence="7 8">
    <name type="scientific">Corynebacterium tapiri</name>
    <dbReference type="NCBI Taxonomy" id="1448266"/>
    <lineage>
        <taxon>Bacteria</taxon>
        <taxon>Bacillati</taxon>
        <taxon>Actinomycetota</taxon>
        <taxon>Actinomycetes</taxon>
        <taxon>Mycobacteriales</taxon>
        <taxon>Corynebacteriaceae</taxon>
        <taxon>Corynebacterium</taxon>
    </lineage>
</organism>
<evidence type="ECO:0000256" key="4">
    <source>
        <dbReference type="ARBA" id="ARBA00020586"/>
    </source>
</evidence>
<keyword evidence="8" id="KW-1185">Reference proteome</keyword>
<dbReference type="Gene3D" id="1.10.510.40">
    <property type="match status" value="1"/>
</dbReference>
<dbReference type="GO" id="GO:0016881">
    <property type="term" value="F:acid-amino acid ligase activity"/>
    <property type="evidence" value="ECO:0007669"/>
    <property type="project" value="UniProtKB-ARBA"/>
</dbReference>
<dbReference type="Gene3D" id="3.30.310.280">
    <property type="match status" value="1"/>
</dbReference>
<evidence type="ECO:0000313" key="7">
    <source>
        <dbReference type="EMBL" id="TNL98548.1"/>
    </source>
</evidence>
<evidence type="ECO:0000256" key="1">
    <source>
        <dbReference type="ARBA" id="ARBA00003818"/>
    </source>
</evidence>
<evidence type="ECO:0000256" key="3">
    <source>
        <dbReference type="ARBA" id="ARBA00007832"/>
    </source>
</evidence>
<dbReference type="Pfam" id="PF13523">
    <property type="entry name" value="Acetyltransf_8"/>
    <property type="match status" value="1"/>
</dbReference>
<dbReference type="Pfam" id="PF04183">
    <property type="entry name" value="IucA_IucC"/>
    <property type="match status" value="1"/>
</dbReference>
<keyword evidence="7" id="KW-0808">Transferase</keyword>
<dbReference type="SUPFAM" id="SSF55729">
    <property type="entry name" value="Acyl-CoA N-acyltransferases (Nat)"/>
    <property type="match status" value="1"/>
</dbReference>